<keyword evidence="1" id="KW-0808">Transferase</keyword>
<dbReference type="InterPro" id="IPR053134">
    <property type="entry name" value="RNA-dir_DNA_polymerase"/>
</dbReference>
<feature type="domain" description="Reverse transcriptase RNase H-like" evidence="9">
    <location>
        <begin position="341"/>
        <end position="434"/>
    </location>
</feature>
<dbReference type="CDD" id="cd01647">
    <property type="entry name" value="RT_LTR"/>
    <property type="match status" value="1"/>
</dbReference>
<reference evidence="10" key="1">
    <citation type="submission" date="2018-05" db="EMBL/GenBank/DDBJ databases">
        <title>Draft genome of Mucuna pruriens seed.</title>
        <authorList>
            <person name="Nnadi N.E."/>
            <person name="Vos R."/>
            <person name="Hasami M.H."/>
            <person name="Devisetty U.K."/>
            <person name="Aguiy J.C."/>
        </authorList>
    </citation>
    <scope>NUCLEOTIDE SEQUENCE [LARGE SCALE GENOMIC DNA]</scope>
    <source>
        <strain evidence="10">JCA_2017</strain>
    </source>
</reference>
<accession>A0A371FZ92</accession>
<evidence type="ECO:0000256" key="5">
    <source>
        <dbReference type="ARBA" id="ARBA00022801"/>
    </source>
</evidence>
<dbReference type="Proteomes" id="UP000257109">
    <property type="component" value="Unassembled WGS sequence"/>
</dbReference>
<dbReference type="InterPro" id="IPR000477">
    <property type="entry name" value="RT_dom"/>
</dbReference>
<feature type="compositionally biased region" description="Polar residues" evidence="7">
    <location>
        <begin position="1"/>
        <end position="15"/>
    </location>
</feature>
<keyword evidence="6" id="KW-0695">RNA-directed DNA polymerase</keyword>
<gene>
    <name evidence="10" type="ORF">CR513_35461</name>
</gene>
<evidence type="ECO:0000256" key="2">
    <source>
        <dbReference type="ARBA" id="ARBA00022695"/>
    </source>
</evidence>
<feature type="region of interest" description="Disordered" evidence="7">
    <location>
        <begin position="1"/>
        <end position="84"/>
    </location>
</feature>
<keyword evidence="3" id="KW-0540">Nuclease</keyword>
<feature type="non-terminal residue" evidence="10">
    <location>
        <position position="1"/>
    </location>
</feature>
<dbReference type="InterPro" id="IPR043128">
    <property type="entry name" value="Rev_trsase/Diguanyl_cyclase"/>
</dbReference>
<evidence type="ECO:0008006" key="12">
    <source>
        <dbReference type="Google" id="ProtNLM"/>
    </source>
</evidence>
<keyword evidence="11" id="KW-1185">Reference proteome</keyword>
<feature type="domain" description="Reverse transcriptase" evidence="8">
    <location>
        <begin position="160"/>
        <end position="304"/>
    </location>
</feature>
<evidence type="ECO:0000259" key="9">
    <source>
        <dbReference type="Pfam" id="PF17917"/>
    </source>
</evidence>
<dbReference type="Gene3D" id="3.10.10.10">
    <property type="entry name" value="HIV Type 1 Reverse Transcriptase, subunit A, domain 1"/>
    <property type="match status" value="1"/>
</dbReference>
<keyword evidence="2" id="KW-0548">Nucleotidyltransferase</keyword>
<dbReference type="GO" id="GO:0004519">
    <property type="term" value="F:endonuclease activity"/>
    <property type="evidence" value="ECO:0007669"/>
    <property type="project" value="UniProtKB-KW"/>
</dbReference>
<dbReference type="Pfam" id="PF00078">
    <property type="entry name" value="RVT_1"/>
    <property type="match status" value="1"/>
</dbReference>
<dbReference type="AlphaFoldDB" id="A0A371FZ92"/>
<name>A0A371FZ92_MUCPR</name>
<protein>
    <recommendedName>
        <fullName evidence="12">Retrovirus-related Pol polyprotein</fullName>
    </recommendedName>
</protein>
<feature type="compositionally biased region" description="Polar residues" evidence="7">
    <location>
        <begin position="65"/>
        <end position="74"/>
    </location>
</feature>
<evidence type="ECO:0000256" key="7">
    <source>
        <dbReference type="SAM" id="MobiDB-lite"/>
    </source>
</evidence>
<dbReference type="SUPFAM" id="SSF56672">
    <property type="entry name" value="DNA/RNA polymerases"/>
    <property type="match status" value="1"/>
</dbReference>
<comment type="caution">
    <text evidence="10">The sequence shown here is derived from an EMBL/GenBank/DDBJ whole genome shotgun (WGS) entry which is preliminary data.</text>
</comment>
<dbReference type="InterPro" id="IPR041373">
    <property type="entry name" value="RT_RNaseH"/>
</dbReference>
<evidence type="ECO:0000256" key="4">
    <source>
        <dbReference type="ARBA" id="ARBA00022759"/>
    </source>
</evidence>
<keyword evidence="4" id="KW-0255">Endonuclease</keyword>
<evidence type="ECO:0000313" key="10">
    <source>
        <dbReference type="EMBL" id="RDX83590.1"/>
    </source>
</evidence>
<evidence type="ECO:0000313" key="11">
    <source>
        <dbReference type="Proteomes" id="UP000257109"/>
    </source>
</evidence>
<evidence type="ECO:0000256" key="1">
    <source>
        <dbReference type="ARBA" id="ARBA00022679"/>
    </source>
</evidence>
<keyword evidence="5" id="KW-0378">Hydrolase</keyword>
<dbReference type="PANTHER" id="PTHR24559">
    <property type="entry name" value="TRANSPOSON TY3-I GAG-POL POLYPROTEIN"/>
    <property type="match status" value="1"/>
</dbReference>
<evidence type="ECO:0000256" key="3">
    <source>
        <dbReference type="ARBA" id="ARBA00022722"/>
    </source>
</evidence>
<dbReference type="Gene3D" id="3.10.20.370">
    <property type="match status" value="1"/>
</dbReference>
<dbReference type="GO" id="GO:0003964">
    <property type="term" value="F:RNA-directed DNA polymerase activity"/>
    <property type="evidence" value="ECO:0007669"/>
    <property type="project" value="UniProtKB-KW"/>
</dbReference>
<dbReference type="InterPro" id="IPR043502">
    <property type="entry name" value="DNA/RNA_pol_sf"/>
</dbReference>
<dbReference type="FunFam" id="3.10.20.370:FF:000001">
    <property type="entry name" value="Retrovirus-related Pol polyprotein from transposon 17.6-like protein"/>
    <property type="match status" value="1"/>
</dbReference>
<dbReference type="Gene3D" id="3.30.70.270">
    <property type="match status" value="1"/>
</dbReference>
<sequence length="466" mass="52710">MQAESDFTNQTQVKSDSSDQMKVESDSSSHPKAESDSDNQSQKQIEVESDFGRLIPHPNRVDQPNPRSASNISPPHSPLDELKPLPDHLKHAYLDDHQHFLVIIANNLHWEGSLTNRATIETTESDHLGCRQERRYEATCSQDHLSYIGQPVGQSGTGSSKERVCIDYRKLNQVTRKDHFPLPFIDQVLERSIGKSHYCFLDGFFGYMQIHIVPADQHKTTFTCPFGTFAYTRMSFGLCNTPSTFQRCMISIFSDLLENCMEVFMDDLIVYGELFDTCLENFSRVLTRCIDTNLVLNFEKCHSIVIEGIVLGHLVSSRGIEVDKAKVDIIASLSYPASVQEYPFELMCDASNSTLGAILGQRVGKQSHVIAYASRTMDLAQMNYTTTEKELLAIIFALDKFRSYLLGSKIIIFSDHAALKFLLKKPNAKLRLIRDKKGVENSVLDHLSRIEKGIDLLSIRDDFPDK</sequence>
<dbReference type="OrthoDB" id="425619at2759"/>
<dbReference type="GO" id="GO:0016787">
    <property type="term" value="F:hydrolase activity"/>
    <property type="evidence" value="ECO:0007669"/>
    <property type="project" value="UniProtKB-KW"/>
</dbReference>
<dbReference type="EMBL" id="QJKJ01007302">
    <property type="protein sequence ID" value="RDX83590.1"/>
    <property type="molecule type" value="Genomic_DNA"/>
</dbReference>
<dbReference type="Pfam" id="PF17917">
    <property type="entry name" value="RT_RNaseH"/>
    <property type="match status" value="1"/>
</dbReference>
<proteinExistence type="predicted"/>
<dbReference type="CDD" id="cd09274">
    <property type="entry name" value="RNase_HI_RT_Ty3"/>
    <property type="match status" value="1"/>
</dbReference>
<evidence type="ECO:0000259" key="8">
    <source>
        <dbReference type="Pfam" id="PF00078"/>
    </source>
</evidence>
<organism evidence="10 11">
    <name type="scientific">Mucuna pruriens</name>
    <name type="common">Velvet bean</name>
    <name type="synonym">Dolichos pruriens</name>
    <dbReference type="NCBI Taxonomy" id="157652"/>
    <lineage>
        <taxon>Eukaryota</taxon>
        <taxon>Viridiplantae</taxon>
        <taxon>Streptophyta</taxon>
        <taxon>Embryophyta</taxon>
        <taxon>Tracheophyta</taxon>
        <taxon>Spermatophyta</taxon>
        <taxon>Magnoliopsida</taxon>
        <taxon>eudicotyledons</taxon>
        <taxon>Gunneridae</taxon>
        <taxon>Pentapetalae</taxon>
        <taxon>rosids</taxon>
        <taxon>fabids</taxon>
        <taxon>Fabales</taxon>
        <taxon>Fabaceae</taxon>
        <taxon>Papilionoideae</taxon>
        <taxon>50 kb inversion clade</taxon>
        <taxon>NPAAA clade</taxon>
        <taxon>indigoferoid/millettioid clade</taxon>
        <taxon>Phaseoleae</taxon>
        <taxon>Mucuna</taxon>
    </lineage>
</organism>
<feature type="compositionally biased region" description="Basic and acidic residues" evidence="7">
    <location>
        <begin position="16"/>
        <end position="35"/>
    </location>
</feature>
<evidence type="ECO:0000256" key="6">
    <source>
        <dbReference type="ARBA" id="ARBA00022918"/>
    </source>
</evidence>
<dbReference type="PANTHER" id="PTHR24559:SF445">
    <property type="entry name" value="RNA-DIRECTED DNA POLYMERASE HOMOLOG"/>
    <property type="match status" value="1"/>
</dbReference>